<gene>
    <name evidence="1" type="ORF">S03H2_56674</name>
</gene>
<evidence type="ECO:0000313" key="1">
    <source>
        <dbReference type="EMBL" id="GAH88970.1"/>
    </source>
</evidence>
<dbReference type="EMBL" id="BARU01036275">
    <property type="protein sequence ID" value="GAH88970.1"/>
    <property type="molecule type" value="Genomic_DNA"/>
</dbReference>
<reference evidence="1" key="1">
    <citation type="journal article" date="2014" name="Front. Microbiol.">
        <title>High frequency of phylogenetically diverse reductive dehalogenase-homologous genes in deep subseafloor sedimentary metagenomes.</title>
        <authorList>
            <person name="Kawai M."/>
            <person name="Futagami T."/>
            <person name="Toyoda A."/>
            <person name="Takaki Y."/>
            <person name="Nishi S."/>
            <person name="Hori S."/>
            <person name="Arai W."/>
            <person name="Tsubouchi T."/>
            <person name="Morono Y."/>
            <person name="Uchiyama I."/>
            <person name="Ito T."/>
            <person name="Fujiyama A."/>
            <person name="Inagaki F."/>
            <person name="Takami H."/>
        </authorList>
    </citation>
    <scope>NUCLEOTIDE SEQUENCE</scope>
    <source>
        <strain evidence="1">Expedition CK06-06</strain>
    </source>
</reference>
<accession>X1K5S9</accession>
<dbReference type="AlphaFoldDB" id="X1K5S9"/>
<comment type="caution">
    <text evidence="1">The sequence shown here is derived from an EMBL/GenBank/DDBJ whole genome shotgun (WGS) entry which is preliminary data.</text>
</comment>
<organism evidence="1">
    <name type="scientific">marine sediment metagenome</name>
    <dbReference type="NCBI Taxonomy" id="412755"/>
    <lineage>
        <taxon>unclassified sequences</taxon>
        <taxon>metagenomes</taxon>
        <taxon>ecological metagenomes</taxon>
    </lineage>
</organism>
<sequence>LQPKIEWVEEIVGAADRAGIPMFLKDNLVPMIADSLDPNKMMLYPDGMHLKQEMPL</sequence>
<feature type="non-terminal residue" evidence="1">
    <location>
        <position position="1"/>
    </location>
</feature>
<proteinExistence type="predicted"/>
<protein>
    <submittedName>
        <fullName evidence="1">Uncharacterized protein</fullName>
    </submittedName>
</protein>
<name>X1K5S9_9ZZZZ</name>